<proteinExistence type="predicted"/>
<accession>A0A2M4C8S2</accession>
<evidence type="ECO:0000256" key="1">
    <source>
        <dbReference type="SAM" id="MobiDB-lite"/>
    </source>
</evidence>
<evidence type="ECO:0000256" key="2">
    <source>
        <dbReference type="SAM" id="SignalP"/>
    </source>
</evidence>
<sequence length="100" mass="11109">MMMVPRWRVIRAGPVAALRTLLLLLLACSLDDRFALLHPPLCLECLAQSQPNVNAKSGRLVEDVASDATNVANTRSTKTTDQNKETNRKRASRISFFISL</sequence>
<feature type="chain" id="PRO_5014934678" evidence="2">
    <location>
        <begin position="18"/>
        <end position="100"/>
    </location>
</feature>
<protein>
    <submittedName>
        <fullName evidence="3">Putative secreted protein</fullName>
    </submittedName>
</protein>
<organism evidence="3">
    <name type="scientific">Anopheles marajoara</name>
    <dbReference type="NCBI Taxonomy" id="58244"/>
    <lineage>
        <taxon>Eukaryota</taxon>
        <taxon>Metazoa</taxon>
        <taxon>Ecdysozoa</taxon>
        <taxon>Arthropoda</taxon>
        <taxon>Hexapoda</taxon>
        <taxon>Insecta</taxon>
        <taxon>Pterygota</taxon>
        <taxon>Neoptera</taxon>
        <taxon>Endopterygota</taxon>
        <taxon>Diptera</taxon>
        <taxon>Nematocera</taxon>
        <taxon>Culicoidea</taxon>
        <taxon>Culicidae</taxon>
        <taxon>Anophelinae</taxon>
        <taxon>Anopheles</taxon>
    </lineage>
</organism>
<dbReference type="AlphaFoldDB" id="A0A2M4C8S2"/>
<feature type="compositionally biased region" description="Polar residues" evidence="1">
    <location>
        <begin position="71"/>
        <end position="80"/>
    </location>
</feature>
<dbReference type="EMBL" id="GGFJ01012582">
    <property type="protein sequence ID" value="MBW61723.1"/>
    <property type="molecule type" value="Transcribed_RNA"/>
</dbReference>
<keyword evidence="2" id="KW-0732">Signal</keyword>
<feature type="signal peptide" evidence="2">
    <location>
        <begin position="1"/>
        <end position="17"/>
    </location>
</feature>
<evidence type="ECO:0000313" key="3">
    <source>
        <dbReference type="EMBL" id="MBW61723.1"/>
    </source>
</evidence>
<name>A0A2M4C8S2_9DIPT</name>
<feature type="region of interest" description="Disordered" evidence="1">
    <location>
        <begin position="71"/>
        <end position="91"/>
    </location>
</feature>
<reference evidence="3" key="1">
    <citation type="submission" date="2018-01" db="EMBL/GenBank/DDBJ databases">
        <title>An insight into the sialome of Amazonian anophelines.</title>
        <authorList>
            <person name="Ribeiro J.M."/>
            <person name="Scarpassa V."/>
            <person name="Calvo E."/>
        </authorList>
    </citation>
    <scope>NUCLEOTIDE SEQUENCE</scope>
    <source>
        <tissue evidence="3">Salivary glands</tissue>
    </source>
</reference>